<evidence type="ECO:0000259" key="6">
    <source>
        <dbReference type="PROSITE" id="PS50968"/>
    </source>
</evidence>
<dbReference type="InterPro" id="IPR011053">
    <property type="entry name" value="Single_hybrid_motif"/>
</dbReference>
<dbReference type="AlphaFoldDB" id="A0AA48RDS5"/>
<evidence type="ECO:0000256" key="2">
    <source>
        <dbReference type="ARBA" id="ARBA00007317"/>
    </source>
</evidence>
<feature type="domain" description="Lipoyl-binding" evidence="6">
    <location>
        <begin position="1"/>
        <end position="71"/>
    </location>
</feature>
<comment type="similarity">
    <text evidence="2">Belongs to the 2-oxoacid dehydrogenase family.</text>
</comment>
<dbReference type="SUPFAM" id="SSF52777">
    <property type="entry name" value="CoA-dependent acyltransferases"/>
    <property type="match status" value="1"/>
</dbReference>
<comment type="cofactor">
    <cofactor evidence="1">
        <name>(R)-lipoate</name>
        <dbReference type="ChEBI" id="CHEBI:83088"/>
    </cofactor>
</comment>
<gene>
    <name evidence="8" type="primary">DLAT/aceF/pdhC</name>
    <name evidence="8" type="ORF">AMST5_02549</name>
</gene>
<evidence type="ECO:0000256" key="5">
    <source>
        <dbReference type="ARBA" id="ARBA00023315"/>
    </source>
</evidence>
<keyword evidence="5 8" id="KW-0012">Acyltransferase</keyword>
<dbReference type="SUPFAM" id="SSF47005">
    <property type="entry name" value="Peripheral subunit-binding domain of 2-oxo acid dehydrogenase complex"/>
    <property type="match status" value="1"/>
</dbReference>
<dbReference type="InterPro" id="IPR023213">
    <property type="entry name" value="CAT-like_dom_sf"/>
</dbReference>
<dbReference type="InterPro" id="IPR003016">
    <property type="entry name" value="2-oxoA_DH_lipoyl-BS"/>
</dbReference>
<evidence type="ECO:0000256" key="4">
    <source>
        <dbReference type="ARBA" id="ARBA00022823"/>
    </source>
</evidence>
<dbReference type="EMBL" id="OY288114">
    <property type="protein sequence ID" value="CAJ0873882.1"/>
    <property type="molecule type" value="Genomic_DNA"/>
</dbReference>
<dbReference type="PROSITE" id="PS00189">
    <property type="entry name" value="LIPOYL"/>
    <property type="match status" value="1"/>
</dbReference>
<dbReference type="Pfam" id="PF00198">
    <property type="entry name" value="2-oxoacid_dh"/>
    <property type="match status" value="1"/>
</dbReference>
<dbReference type="PROSITE" id="PS51826">
    <property type="entry name" value="PSBD"/>
    <property type="match status" value="1"/>
</dbReference>
<dbReference type="Pfam" id="PF00364">
    <property type="entry name" value="Biotin_lipoyl"/>
    <property type="match status" value="1"/>
</dbReference>
<protein>
    <submittedName>
        <fullName evidence="8">Pyruvate dehydrogenase E2 component (Dihydrolipoamide acetyltransferase)</fullName>
        <ecNumber evidence="8">2.3.1.12</ecNumber>
    </submittedName>
</protein>
<evidence type="ECO:0000256" key="3">
    <source>
        <dbReference type="ARBA" id="ARBA00022679"/>
    </source>
</evidence>
<dbReference type="InterPro" id="IPR004167">
    <property type="entry name" value="PSBD"/>
</dbReference>
<keyword evidence="8" id="KW-0670">Pyruvate</keyword>
<name>A0AA48RDS5_9ZZZZ</name>
<dbReference type="SUPFAM" id="SSF51230">
    <property type="entry name" value="Single hybrid motif"/>
    <property type="match status" value="1"/>
</dbReference>
<feature type="domain" description="Peripheral subunit-binding (PSBD)" evidence="7">
    <location>
        <begin position="111"/>
        <end position="148"/>
    </location>
</feature>
<dbReference type="PANTHER" id="PTHR43178:SF5">
    <property type="entry name" value="LIPOAMIDE ACYLTRANSFERASE COMPONENT OF BRANCHED-CHAIN ALPHA-KETO ACID DEHYDROGENASE COMPLEX, MITOCHONDRIAL"/>
    <property type="match status" value="1"/>
</dbReference>
<keyword evidence="4" id="KW-0450">Lipoyl</keyword>
<dbReference type="InterPro" id="IPR036625">
    <property type="entry name" value="E3-bd_dom_sf"/>
</dbReference>
<reference evidence="8" key="1">
    <citation type="submission" date="2023-07" db="EMBL/GenBank/DDBJ databases">
        <authorList>
            <person name="Pelsma A.J. K."/>
        </authorList>
    </citation>
    <scope>NUCLEOTIDE SEQUENCE</scope>
</reference>
<organism evidence="8">
    <name type="scientific">freshwater sediment metagenome</name>
    <dbReference type="NCBI Taxonomy" id="556182"/>
    <lineage>
        <taxon>unclassified sequences</taxon>
        <taxon>metagenomes</taxon>
        <taxon>ecological metagenomes</taxon>
    </lineage>
</organism>
<keyword evidence="3 8" id="KW-0808">Transferase</keyword>
<proteinExistence type="inferred from homology"/>
<dbReference type="PANTHER" id="PTHR43178">
    <property type="entry name" value="DIHYDROLIPOAMIDE ACETYLTRANSFERASE COMPONENT OF PYRUVATE DEHYDROGENASE COMPLEX"/>
    <property type="match status" value="1"/>
</dbReference>
<evidence type="ECO:0000259" key="7">
    <source>
        <dbReference type="PROSITE" id="PS51826"/>
    </source>
</evidence>
<evidence type="ECO:0000313" key="8">
    <source>
        <dbReference type="EMBL" id="CAJ0873882.1"/>
    </source>
</evidence>
<dbReference type="GO" id="GO:0004742">
    <property type="term" value="F:dihydrolipoyllysine-residue acetyltransferase activity"/>
    <property type="evidence" value="ECO:0007669"/>
    <property type="project" value="UniProtKB-EC"/>
</dbReference>
<accession>A0AA48RDS5</accession>
<dbReference type="InterPro" id="IPR000089">
    <property type="entry name" value="Biotin_lipoyl"/>
</dbReference>
<evidence type="ECO:0000256" key="1">
    <source>
        <dbReference type="ARBA" id="ARBA00001938"/>
    </source>
</evidence>
<dbReference type="InterPro" id="IPR050743">
    <property type="entry name" value="2-oxoacid_DH_E2_comp"/>
</dbReference>
<dbReference type="PROSITE" id="PS50968">
    <property type="entry name" value="BIOTINYL_LIPOYL"/>
    <property type="match status" value="1"/>
</dbReference>
<dbReference type="Gene3D" id="4.10.320.10">
    <property type="entry name" value="E3-binding domain"/>
    <property type="match status" value="1"/>
</dbReference>
<dbReference type="Pfam" id="PF02817">
    <property type="entry name" value="E3_binding"/>
    <property type="match status" value="1"/>
</dbReference>
<dbReference type="Gene3D" id="3.30.559.10">
    <property type="entry name" value="Chloramphenicol acetyltransferase-like domain"/>
    <property type="match status" value="1"/>
</dbReference>
<dbReference type="GO" id="GO:0031405">
    <property type="term" value="F:lipoic acid binding"/>
    <property type="evidence" value="ECO:0007669"/>
    <property type="project" value="TreeGrafter"/>
</dbReference>
<dbReference type="CDD" id="cd06849">
    <property type="entry name" value="lipoyl_domain"/>
    <property type="match status" value="1"/>
</dbReference>
<dbReference type="GO" id="GO:0005737">
    <property type="term" value="C:cytoplasm"/>
    <property type="evidence" value="ECO:0007669"/>
    <property type="project" value="TreeGrafter"/>
</dbReference>
<dbReference type="InterPro" id="IPR001078">
    <property type="entry name" value="2-oxoacid_DH_actylTfrase"/>
</dbReference>
<dbReference type="EC" id="2.3.1.12" evidence="8"/>
<sequence length="384" mass="40322">MPALGADMEAGTLVEWHVKQGDRVKSGDVIAVVETQKGAIEVEVFVEGVVSNILVPVGARVPVGTILARIDGPAGETDQPAAAAARPPTPQLAAAPILQAKPVIAPGARLKITPVARRRAAALNIDVTALRGTGVEGAIRLADVAAAAARAVPAGAPPIRRGVDLSEMRKAIAAAMSRSKREIPHYYLSETIDLHAALSWLEDFNCDREPLARILPAVLFLKASALALRAQPKLNGFYESGAFVPMSEIHIGWAVALRGGGLVAPAIRDTDKKSPSELMSSMRDLVERARRGGLRASELTSSTMTVTSVGDRGAETVTGIIYPPQVAILGFGRVVTRPVVVDGGIAPRPIVTVSLAADHRVTDGHLGGLYLAEVARLLQEPEKL</sequence>
<dbReference type="Gene3D" id="2.40.50.100">
    <property type="match status" value="1"/>
</dbReference>